<evidence type="ECO:0000313" key="4">
    <source>
        <dbReference type="EMBL" id="KYD16238.1"/>
    </source>
</evidence>
<keyword evidence="2" id="KW-0472">Membrane</keyword>
<sequence length="613" mass="69146">MKMKTLPIPLLQYFLPQGNASGEIRFFLFFLLVILMKRRLLMSNRSISIILSSVMLGSIIFSSPPSILATSHERPSPTMEQIEKKMYKTTQFKIQTPFSWDHPGPVSPVIHPGSPKAAGMREEPLQEIDQVIEQAMRDRVIPGAVVYIVRRGIIVKHEAYGYARRYEDDLFTESKQPIPMRKDTIFDLASISKLFTTAAAMKLYEQGKFSLDDPVAKYIPEFAQNGKEKVTIRQLMTHTSGLAAWIPLYKMGTNREDRLQMVFAQPLEHPPGTTYTYSDLNMITLGALVERLSGLRLDQFVYKYITKPLGMNDTMYNPPPQLKTRIAATEYQPWTGRGLVWGEVHDENAWALDGVAGHAGVFSTAHDLAIFASMFLQNGKYGDKRILQPETVRLLMENQIPQFPGDDHGLGWELAQGWYMDALSESTTLGHTGYTGTSIVVSPNNHVIAILLTNRVHPTRNTVSTNPLRRQVARLTADAIPVAMPGKKRAWFAGYGDGLNAVLSTNVTLNEQATLTFDTWYRIEPNVDFGVVEVSPDGIHWMQVGEWLTGSSGNWVTKTVTIPAHTVSIRFRYHTDASINGRGWYVTNVRLTDERGKKIMATWESSEWEQRSF</sequence>
<dbReference type="InterPro" id="IPR001466">
    <property type="entry name" value="Beta-lactam-related"/>
</dbReference>
<feature type="transmembrane region" description="Helical" evidence="2">
    <location>
        <begin position="48"/>
        <end position="68"/>
    </location>
</feature>
<protein>
    <submittedName>
        <fullName evidence="4">Beta-lactamase (Cephalosporinase)</fullName>
        <ecNumber evidence="4">3.5.2.6</ecNumber>
    </submittedName>
</protein>
<dbReference type="SUPFAM" id="SSF56601">
    <property type="entry name" value="beta-lactamase/transpeptidase-like"/>
    <property type="match status" value="1"/>
</dbReference>
<dbReference type="Pfam" id="PF20773">
    <property type="entry name" value="InhA-like_MAM"/>
    <property type="match status" value="1"/>
</dbReference>
<dbReference type="Gene3D" id="3.40.710.10">
    <property type="entry name" value="DD-peptidase/beta-lactamase superfamily"/>
    <property type="match status" value="1"/>
</dbReference>
<reference evidence="4 5" key="1">
    <citation type="submission" date="2016-01" db="EMBL/GenBank/DDBJ databases">
        <title>Draft Genome Sequences of Seven Thermophilic Sporeformers Isolated from Foods.</title>
        <authorList>
            <person name="Berendsen E.M."/>
            <person name="Wells-Bennik M.H."/>
            <person name="Krawcyk A.O."/>
            <person name="De Jong A."/>
            <person name="Holsappel S."/>
            <person name="Eijlander R.T."/>
            <person name="Kuipers O.P."/>
        </authorList>
    </citation>
    <scope>NUCLEOTIDE SEQUENCE [LARGE SCALE GENOMIC DNA]</scope>
    <source>
        <strain evidence="4 5">B4119</strain>
    </source>
</reference>
<name>A0A150LVD0_9BACL</name>
<dbReference type="PANTHER" id="PTHR43283:SF11">
    <property type="entry name" value="BETA-LACTAMASE-RELATED DOMAIN-CONTAINING PROTEIN"/>
    <property type="match status" value="1"/>
</dbReference>
<proteinExistence type="predicted"/>
<dbReference type="Pfam" id="PF00144">
    <property type="entry name" value="Beta-lactamase"/>
    <property type="match status" value="1"/>
</dbReference>
<dbReference type="InterPro" id="IPR050789">
    <property type="entry name" value="Diverse_Enzym_Activities"/>
</dbReference>
<dbReference type="Gene3D" id="2.60.120.260">
    <property type="entry name" value="Galactose-binding domain-like"/>
    <property type="match status" value="1"/>
</dbReference>
<dbReference type="eggNOG" id="COG1680">
    <property type="taxonomic scope" value="Bacteria"/>
</dbReference>
<keyword evidence="2" id="KW-0812">Transmembrane</keyword>
<evidence type="ECO:0000313" key="5">
    <source>
        <dbReference type="Proteomes" id="UP000075455"/>
    </source>
</evidence>
<keyword evidence="2" id="KW-1133">Transmembrane helix</keyword>
<dbReference type="GO" id="GO:0008800">
    <property type="term" value="F:beta-lactamase activity"/>
    <property type="evidence" value="ECO:0007669"/>
    <property type="project" value="UniProtKB-EC"/>
</dbReference>
<accession>A0A150LVD0</accession>
<evidence type="ECO:0000256" key="1">
    <source>
        <dbReference type="ARBA" id="ARBA00022801"/>
    </source>
</evidence>
<dbReference type="EMBL" id="LQYS01000034">
    <property type="protein sequence ID" value="KYD16238.1"/>
    <property type="molecule type" value="Genomic_DNA"/>
</dbReference>
<evidence type="ECO:0000256" key="2">
    <source>
        <dbReference type="SAM" id="Phobius"/>
    </source>
</evidence>
<feature type="transmembrane region" description="Helical" evidence="2">
    <location>
        <begin position="20"/>
        <end position="36"/>
    </location>
</feature>
<dbReference type="AlphaFoldDB" id="A0A150LVD0"/>
<dbReference type="Proteomes" id="UP000075455">
    <property type="component" value="Unassembled WGS sequence"/>
</dbReference>
<keyword evidence="1 4" id="KW-0378">Hydrolase</keyword>
<feature type="domain" description="Beta-lactamase-related" evidence="3">
    <location>
        <begin position="128"/>
        <end position="473"/>
    </location>
</feature>
<dbReference type="EC" id="3.5.2.6" evidence="4"/>
<dbReference type="InterPro" id="IPR012338">
    <property type="entry name" value="Beta-lactam/transpept-like"/>
</dbReference>
<dbReference type="PANTHER" id="PTHR43283">
    <property type="entry name" value="BETA-LACTAMASE-RELATED"/>
    <property type="match status" value="1"/>
</dbReference>
<comment type="caution">
    <text evidence="4">The sequence shown here is derived from an EMBL/GenBank/DDBJ whole genome shotgun (WGS) entry which is preliminary data.</text>
</comment>
<dbReference type="PATRIC" id="fig|81408.3.peg.3129"/>
<gene>
    <name evidence="4" type="ORF">B4119_2374</name>
</gene>
<evidence type="ECO:0000259" key="3">
    <source>
        <dbReference type="Pfam" id="PF00144"/>
    </source>
</evidence>
<dbReference type="STRING" id="81408.B4119_2374"/>
<organism evidence="4 5">
    <name type="scientific">Saccharococcus caldoxylosilyticus</name>
    <dbReference type="NCBI Taxonomy" id="81408"/>
    <lineage>
        <taxon>Bacteria</taxon>
        <taxon>Bacillati</taxon>
        <taxon>Bacillota</taxon>
        <taxon>Bacilli</taxon>
        <taxon>Bacillales</taxon>
        <taxon>Anoxybacillaceae</taxon>
        <taxon>Saccharococcus</taxon>
    </lineage>
</organism>